<feature type="region of interest" description="Disordered" evidence="6">
    <location>
        <begin position="543"/>
        <end position="587"/>
    </location>
</feature>
<comment type="subcellular location">
    <subcellularLocation>
        <location evidence="1">Membrane</location>
    </subcellularLocation>
</comment>
<dbReference type="InterPro" id="IPR044973">
    <property type="entry name" value="AAF-like"/>
</dbReference>
<evidence type="ECO:0000313" key="9">
    <source>
        <dbReference type="EMBL" id="RXH90577.1"/>
    </source>
</evidence>
<feature type="compositionally biased region" description="Basic and acidic residues" evidence="6">
    <location>
        <begin position="823"/>
        <end position="833"/>
    </location>
</feature>
<keyword evidence="2 7" id="KW-0812">Transmembrane</keyword>
<evidence type="ECO:0000256" key="3">
    <source>
        <dbReference type="ARBA" id="ARBA00022989"/>
    </source>
</evidence>
<name>A0A498J7C8_MALDO</name>
<evidence type="ECO:0000256" key="1">
    <source>
        <dbReference type="ARBA" id="ARBA00004370"/>
    </source>
</evidence>
<dbReference type="Proteomes" id="UP000290289">
    <property type="component" value="Chromosome 9"/>
</dbReference>
<gene>
    <name evidence="9" type="ORF">DVH24_035341</name>
</gene>
<keyword evidence="5" id="KW-0175">Coiled coil</keyword>
<accession>A0A498J7C8</accession>
<protein>
    <recommendedName>
        <fullName evidence="8">GTD-binding domain-containing protein</fullName>
    </recommendedName>
</protein>
<keyword evidence="4 7" id="KW-0472">Membrane</keyword>
<proteinExistence type="predicted"/>
<evidence type="ECO:0000259" key="8">
    <source>
        <dbReference type="PROSITE" id="PS51775"/>
    </source>
</evidence>
<keyword evidence="3 7" id="KW-1133">Transmembrane helix</keyword>
<evidence type="ECO:0000256" key="7">
    <source>
        <dbReference type="SAM" id="Phobius"/>
    </source>
</evidence>
<dbReference type="STRING" id="3750.A0A498J7C8"/>
<feature type="domain" description="GTD-binding" evidence="8">
    <location>
        <begin position="946"/>
        <end position="1044"/>
    </location>
</feature>
<dbReference type="PROSITE" id="PS51775">
    <property type="entry name" value="GTD_BINDING"/>
    <property type="match status" value="1"/>
</dbReference>
<evidence type="ECO:0000256" key="5">
    <source>
        <dbReference type="SAM" id="Coils"/>
    </source>
</evidence>
<dbReference type="EMBL" id="RDQH01000335">
    <property type="protein sequence ID" value="RXH90577.1"/>
    <property type="molecule type" value="Genomic_DNA"/>
</dbReference>
<dbReference type="PANTHER" id="PTHR36725:SF1">
    <property type="entry name" value="SENESCENCE-ASSOCIATED PROTEIN AAF, CHLOROLPLASTIC"/>
    <property type="match status" value="1"/>
</dbReference>
<feature type="compositionally biased region" description="Polar residues" evidence="6">
    <location>
        <begin position="552"/>
        <end position="568"/>
    </location>
</feature>
<evidence type="ECO:0000256" key="6">
    <source>
        <dbReference type="SAM" id="MobiDB-lite"/>
    </source>
</evidence>
<reference evidence="9 10" key="1">
    <citation type="submission" date="2018-10" db="EMBL/GenBank/DDBJ databases">
        <title>A high-quality apple genome assembly.</title>
        <authorList>
            <person name="Hu J."/>
        </authorList>
    </citation>
    <scope>NUCLEOTIDE SEQUENCE [LARGE SCALE GENOMIC DNA]</scope>
    <source>
        <strain evidence="10">cv. HFTH1</strain>
        <tissue evidence="9">Young leaf</tissue>
    </source>
</reference>
<dbReference type="GO" id="GO:0016020">
    <property type="term" value="C:membrane"/>
    <property type="evidence" value="ECO:0007669"/>
    <property type="project" value="UniProtKB-SubCell"/>
</dbReference>
<dbReference type="GO" id="GO:0009507">
    <property type="term" value="C:chloroplast"/>
    <property type="evidence" value="ECO:0007669"/>
    <property type="project" value="TreeGrafter"/>
</dbReference>
<dbReference type="GO" id="GO:0080115">
    <property type="term" value="F:myosin XI tail binding"/>
    <property type="evidence" value="ECO:0007669"/>
    <property type="project" value="UniProtKB-ARBA"/>
</dbReference>
<dbReference type="GO" id="GO:0034599">
    <property type="term" value="P:cellular response to oxidative stress"/>
    <property type="evidence" value="ECO:0007669"/>
    <property type="project" value="TreeGrafter"/>
</dbReference>
<dbReference type="Pfam" id="PF04576">
    <property type="entry name" value="Zein-binding"/>
    <property type="match status" value="1"/>
</dbReference>
<feature type="region of interest" description="Disordered" evidence="6">
    <location>
        <begin position="1094"/>
        <end position="1117"/>
    </location>
</feature>
<comment type="caution">
    <text evidence="9">The sequence shown here is derived from an EMBL/GenBank/DDBJ whole genome shotgun (WGS) entry which is preliminary data.</text>
</comment>
<sequence>MALTASKVSSCPAVTNSKAIPNSYRILNSFSKSVQRHNLHCPSQGVEQRQLNCARLSSEKLRFSNDGLKHILGKPVSFTVSQRSTVIYLSGGSHNTKAKERIITYGDSAKETCSQIGDDEDGGAPVFSERTTHSSQGLSEACKFVFNDAKFVNERARNDIILLSRGIMRLDARVRQDVAILGSGFLKLDARAREDTEKIDRNVKKKAELLHHIAMILKDKAESRLKTAADKHWSDGALEADLRRADLRAKQRAMKDALMALEFVKNIHDRMVNKMYNFPLQSENGVISENDILGRIMLEKNGKSLDFPPGEVSTDRITAIQEAYWSMASALFEADGIDYTDPEELELLIATLIDLDAMDGKSSVSLLAECSSSPDVNTRKAVANALAAAPSMWTLGNAGMGALQRLAEDSNPAIAAAASKAIFELKKQWEIEEGDTWRFTMNQNTIQVYAVLEWILIILLLLNSLLGYLINKYANYFGLKPPCPLCTPRIEGVLEQGKSSNDSYTDVVCQSHATQISNMFHRPCSEPCCGSLEYARKGNSAVEAVDDGNNGGQYQSANKPDSLSTHSDNGYELETTNEEHEDDRVADGQQLTSDVCSSSFGGIAVEDCPRSRSVLLCQENDADEDNKGGSLDIARSDSNSTKLVHRSSDASATSIQCCFEEDYSLEIIPLSCENGLICAHNHRLIPVELIDFSTTVDQVTRNVKEEEVREHDHKELNFASESNIGSEPQLSGKASLVLVANESAVNTGNGEVESLDMSRGVTDNSSDVDAEEVKQDLVRKPSDEVVTAPGAQILFVRIEEPDKKERNDPPASEEESTFANTEEYDRASDHPRAQEGSSSPCFEIPNVPDTFSAQSDYGTRHAVAATPQGETSMPEKAQEREEEEIPDSPTSVNSLCSLHKKPDDKMESAVEEYLDGSAVSETEERDPFTTIGRLKEALTAERKSLRGKLVQSEIVRCNKRTLSSLYAELEEERSASAIAANQTMAMITRLQEEKAAMQMEALQYQRMMEEQSEYDQDALQLLNDLMNKKEKEKQELERELEIYQKKVQDYEEKEKARTMSRVKYGSIRSRNSSASCSQSWDSDALSIDLNVEARDEESGFGGHQESNDKNNTTDDSGLSLEDLALDCVKNMSVLDESLAGFEEERLSILDQLKALEEKLITLGANEEFAEDFKLVEHSPTYSLKYSEENHDVSSPEENGIDRHHPEEKTLDSMAKRLLPLLDATDNESEDGLTHEEHVDQSESIEIMQNSITNFELNDGKIAIEEEVDHVYERLQALEADREFLKHCMSSMKKGDKGVDLLQEILQHLRDLRVVELRVKNMNDPEGDEVAVE</sequence>
<feature type="compositionally biased region" description="Basic and acidic residues" evidence="6">
    <location>
        <begin position="797"/>
        <end position="808"/>
    </location>
</feature>
<dbReference type="InterPro" id="IPR007656">
    <property type="entry name" value="GTD-bd"/>
</dbReference>
<keyword evidence="10" id="KW-1185">Reference proteome</keyword>
<evidence type="ECO:0000256" key="2">
    <source>
        <dbReference type="ARBA" id="ARBA00022692"/>
    </source>
</evidence>
<evidence type="ECO:0000313" key="10">
    <source>
        <dbReference type="Proteomes" id="UP000290289"/>
    </source>
</evidence>
<organism evidence="9 10">
    <name type="scientific">Malus domestica</name>
    <name type="common">Apple</name>
    <name type="synonym">Pyrus malus</name>
    <dbReference type="NCBI Taxonomy" id="3750"/>
    <lineage>
        <taxon>Eukaryota</taxon>
        <taxon>Viridiplantae</taxon>
        <taxon>Streptophyta</taxon>
        <taxon>Embryophyta</taxon>
        <taxon>Tracheophyta</taxon>
        <taxon>Spermatophyta</taxon>
        <taxon>Magnoliopsida</taxon>
        <taxon>eudicotyledons</taxon>
        <taxon>Gunneridae</taxon>
        <taxon>Pentapetalae</taxon>
        <taxon>rosids</taxon>
        <taxon>fabids</taxon>
        <taxon>Rosales</taxon>
        <taxon>Rosaceae</taxon>
        <taxon>Amygdaloideae</taxon>
        <taxon>Maleae</taxon>
        <taxon>Malus</taxon>
    </lineage>
</organism>
<dbReference type="PANTHER" id="PTHR36725">
    <property type="entry name" value="SENESCENCE-ASSOCIATED PROTEIN AAF, CHLOROLPLASTIC"/>
    <property type="match status" value="1"/>
</dbReference>
<feature type="transmembrane region" description="Helical" evidence="7">
    <location>
        <begin position="448"/>
        <end position="470"/>
    </location>
</feature>
<feature type="coiled-coil region" evidence="5">
    <location>
        <begin position="980"/>
        <end position="1053"/>
    </location>
</feature>
<feature type="region of interest" description="Disordered" evidence="6">
    <location>
        <begin position="749"/>
        <end position="894"/>
    </location>
</feature>
<feature type="compositionally biased region" description="Basic and acidic residues" evidence="6">
    <location>
        <begin position="771"/>
        <end position="783"/>
    </location>
</feature>
<evidence type="ECO:0000256" key="4">
    <source>
        <dbReference type="ARBA" id="ARBA00023136"/>
    </source>
</evidence>
<dbReference type="GO" id="GO:0010150">
    <property type="term" value="P:leaf senescence"/>
    <property type="evidence" value="ECO:0007669"/>
    <property type="project" value="InterPro"/>
</dbReference>